<dbReference type="Proteomes" id="UP000664781">
    <property type="component" value="Unassembled WGS sequence"/>
</dbReference>
<feature type="transmembrane region" description="Helical" evidence="1">
    <location>
        <begin position="106"/>
        <end position="127"/>
    </location>
</feature>
<feature type="transmembrane region" description="Helical" evidence="1">
    <location>
        <begin position="20"/>
        <end position="37"/>
    </location>
</feature>
<keyword evidence="1" id="KW-1133">Transmembrane helix</keyword>
<evidence type="ECO:0000313" key="2">
    <source>
        <dbReference type="EMBL" id="MBO0652864.1"/>
    </source>
</evidence>
<protein>
    <submittedName>
        <fullName evidence="2">Uncharacterized protein</fullName>
    </submittedName>
</protein>
<accession>A0A939FLE2</accession>
<dbReference type="RefSeq" id="WP_207246940.1">
    <property type="nucleotide sequence ID" value="NZ_JAFMOF010000001.1"/>
</dbReference>
<evidence type="ECO:0000313" key="3">
    <source>
        <dbReference type="Proteomes" id="UP000664781"/>
    </source>
</evidence>
<sequence>MNQLELAAGPILRTYERLHLSGVYLTTLVLVGSVEWFEVGPDPTITACRSLTIWFGLALLSGRIWGRWLSWILPAATLFPLTYLNVDTNGDARWWDWTGQPASHAPCWGIAALSAFIGLASFFLTPWHWKKLRTKKF</sequence>
<name>A0A939FLE2_9ACTN</name>
<comment type="caution">
    <text evidence="2">The sequence shown here is derived from an EMBL/GenBank/DDBJ whole genome shotgun (WGS) entry which is preliminary data.</text>
</comment>
<dbReference type="EMBL" id="JAFMOF010000001">
    <property type="protein sequence ID" value="MBO0652864.1"/>
    <property type="molecule type" value="Genomic_DNA"/>
</dbReference>
<keyword evidence="1" id="KW-0812">Transmembrane</keyword>
<organism evidence="2 3">
    <name type="scientific">Streptomyces triculaminicus</name>
    <dbReference type="NCBI Taxonomy" id="2816232"/>
    <lineage>
        <taxon>Bacteria</taxon>
        <taxon>Bacillati</taxon>
        <taxon>Actinomycetota</taxon>
        <taxon>Actinomycetes</taxon>
        <taxon>Kitasatosporales</taxon>
        <taxon>Streptomycetaceae</taxon>
        <taxon>Streptomyces</taxon>
    </lineage>
</organism>
<feature type="transmembrane region" description="Helical" evidence="1">
    <location>
        <begin position="68"/>
        <end position="86"/>
    </location>
</feature>
<reference evidence="2" key="1">
    <citation type="submission" date="2021-03" db="EMBL/GenBank/DDBJ databases">
        <title>Streptomyces strains.</title>
        <authorList>
            <person name="Lund M.B."/>
            <person name="Toerring T."/>
        </authorList>
    </citation>
    <scope>NUCLEOTIDE SEQUENCE</scope>
    <source>
        <strain evidence="2">JCM 4242</strain>
    </source>
</reference>
<gene>
    <name evidence="2" type="ORF">J1792_08705</name>
</gene>
<proteinExistence type="predicted"/>
<keyword evidence="3" id="KW-1185">Reference proteome</keyword>
<evidence type="ECO:0000256" key="1">
    <source>
        <dbReference type="SAM" id="Phobius"/>
    </source>
</evidence>
<keyword evidence="1" id="KW-0472">Membrane</keyword>
<dbReference type="AlphaFoldDB" id="A0A939FLE2"/>